<reference evidence="2" key="2">
    <citation type="submission" date="2025-09" db="UniProtKB">
        <authorList>
            <consortium name="Ensembl"/>
        </authorList>
    </citation>
    <scope>IDENTIFICATION</scope>
</reference>
<dbReference type="Proteomes" id="UP000264820">
    <property type="component" value="Unplaced"/>
</dbReference>
<dbReference type="InterPro" id="IPR006020">
    <property type="entry name" value="PTB/PI_dom"/>
</dbReference>
<dbReference type="OMA" id="IHRIVAM"/>
<dbReference type="Ensembl" id="ENSHCOT00000006043.1">
    <property type="protein sequence ID" value="ENSHCOP00000020496.1"/>
    <property type="gene ID" value="ENSHCOG00000006611.1"/>
</dbReference>
<dbReference type="PROSITE" id="PS01179">
    <property type="entry name" value="PID"/>
    <property type="match status" value="1"/>
</dbReference>
<dbReference type="InterPro" id="IPR011993">
    <property type="entry name" value="PH-like_dom_sf"/>
</dbReference>
<dbReference type="Gene3D" id="2.30.29.30">
    <property type="entry name" value="Pleckstrin-homology domain (PH domain)/Phosphotyrosine-binding domain (PTB)"/>
    <property type="match status" value="1"/>
</dbReference>
<accession>A0A3Q2YPK4</accession>
<dbReference type="PANTHER" id="PTHR11232">
    <property type="entry name" value="PHOSPHOTYROSINE INTERACTION DOMAIN-CONTAINING FAMILY MEMBER"/>
    <property type="match status" value="1"/>
</dbReference>
<dbReference type="SUPFAM" id="SSF50729">
    <property type="entry name" value="PH domain-like"/>
    <property type="match status" value="1"/>
</dbReference>
<name>A0A3Q2YPK4_HIPCM</name>
<dbReference type="GeneTree" id="ENSGT00940000165540"/>
<organism evidence="2 3">
    <name type="scientific">Hippocampus comes</name>
    <name type="common">Tiger tail seahorse</name>
    <dbReference type="NCBI Taxonomy" id="109280"/>
    <lineage>
        <taxon>Eukaryota</taxon>
        <taxon>Metazoa</taxon>
        <taxon>Chordata</taxon>
        <taxon>Craniata</taxon>
        <taxon>Vertebrata</taxon>
        <taxon>Euteleostomi</taxon>
        <taxon>Actinopterygii</taxon>
        <taxon>Neopterygii</taxon>
        <taxon>Teleostei</taxon>
        <taxon>Neoteleostei</taxon>
        <taxon>Acanthomorphata</taxon>
        <taxon>Syngnathiaria</taxon>
        <taxon>Syngnathiformes</taxon>
        <taxon>Syngnathoidei</taxon>
        <taxon>Syngnathidae</taxon>
        <taxon>Hippocampus</taxon>
    </lineage>
</organism>
<evidence type="ECO:0000313" key="2">
    <source>
        <dbReference type="Ensembl" id="ENSHCOP00000020496.1"/>
    </source>
</evidence>
<reference evidence="2" key="1">
    <citation type="submission" date="2025-08" db="UniProtKB">
        <authorList>
            <consortium name="Ensembl"/>
        </authorList>
    </citation>
    <scope>IDENTIFICATION</scope>
</reference>
<proteinExistence type="predicted"/>
<evidence type="ECO:0000259" key="1">
    <source>
        <dbReference type="PROSITE" id="PS01179"/>
    </source>
</evidence>
<feature type="domain" description="PID" evidence="1">
    <location>
        <begin position="44"/>
        <end position="116"/>
    </location>
</feature>
<dbReference type="STRING" id="109280.ENSHCOP00000020496"/>
<dbReference type="AlphaFoldDB" id="A0A3Q2YPK4"/>
<evidence type="ECO:0000313" key="3">
    <source>
        <dbReference type="Proteomes" id="UP000264820"/>
    </source>
</evidence>
<keyword evidence="3" id="KW-1185">Reference proteome</keyword>
<sequence length="146" mass="16400">MDALKNAGRAIIKSPGVPRHTWGTSKHEKLAENWTDTKETLLEGMAFNVKYLGMTMVGQPKGEDMAAAAIRRIVTMARAGAKKFRKVTLTVSPKGIVITDTDTADLVENVSIYRLAHFKRQHFFTSETWANYRYLKTALESRKKVA</sequence>
<dbReference type="InterPro" id="IPR051133">
    <property type="entry name" value="Adapter_Engulfment-Domain"/>
</dbReference>
<protein>
    <submittedName>
        <fullName evidence="2">Si:dkey-71h2.2</fullName>
    </submittedName>
</protein>
<dbReference type="PANTHER" id="PTHR11232:SF81">
    <property type="entry name" value="PID DOMAIN-CONTAINING PROTEIN"/>
    <property type="match status" value="1"/>
</dbReference>